<keyword evidence="5" id="KW-1185">Reference proteome</keyword>
<dbReference type="Ensembl" id="ENSMMOT00000012029.1">
    <property type="protein sequence ID" value="ENSMMOP00000011829.1"/>
    <property type="gene ID" value="ENSMMOG00000009089.1"/>
</dbReference>
<evidence type="ECO:0000313" key="4">
    <source>
        <dbReference type="Ensembl" id="ENSMMOP00000011829.1"/>
    </source>
</evidence>
<dbReference type="AlphaFoldDB" id="A0A3Q3WRT9"/>
<evidence type="ECO:0000256" key="1">
    <source>
        <dbReference type="ARBA" id="ARBA00005702"/>
    </source>
</evidence>
<dbReference type="OMA" id="IRDATWI"/>
<evidence type="ECO:0000256" key="2">
    <source>
        <dbReference type="ARBA" id="ARBA00023054"/>
    </source>
</evidence>
<keyword evidence="2" id="KW-0175">Coiled coil</keyword>
<sequence length="133" mass="14715">FSGFNGASPPMNFSKRVTENGLSPSDLTDDEVDHLRTELAKMEEEIQTLRQVLLVKEKYAADVRRQLGMSPFSSIKQNLSKGWHEVQTSSPYVRTRETVSHAGQATSSALSNMGVAVVCLFVSVFNQTFVCTL</sequence>
<comment type="similarity">
    <text evidence="1">Belongs to the TPD52 family.</text>
</comment>
<protein>
    <submittedName>
        <fullName evidence="4">Uncharacterized protein</fullName>
    </submittedName>
</protein>
<dbReference type="STRING" id="94237.ENSMMOP00000011829"/>
<evidence type="ECO:0000313" key="5">
    <source>
        <dbReference type="Proteomes" id="UP000261620"/>
    </source>
</evidence>
<dbReference type="PANTHER" id="PTHR19307">
    <property type="entry name" value="TUMOR PROTEIN D52"/>
    <property type="match status" value="1"/>
</dbReference>
<dbReference type="Pfam" id="PF04201">
    <property type="entry name" value="TPD52"/>
    <property type="match status" value="1"/>
</dbReference>
<name>A0A3Q3WRT9_MOLML</name>
<dbReference type="Proteomes" id="UP000261620">
    <property type="component" value="Unplaced"/>
</dbReference>
<feature type="region of interest" description="Disordered" evidence="3">
    <location>
        <begin position="1"/>
        <end position="30"/>
    </location>
</feature>
<proteinExistence type="inferred from homology"/>
<dbReference type="GO" id="GO:0005737">
    <property type="term" value="C:cytoplasm"/>
    <property type="evidence" value="ECO:0007669"/>
    <property type="project" value="TreeGrafter"/>
</dbReference>
<dbReference type="PANTHER" id="PTHR19307:SF13">
    <property type="entry name" value="TUMOR PROTEIN D54"/>
    <property type="match status" value="1"/>
</dbReference>
<reference evidence="4" key="2">
    <citation type="submission" date="2025-09" db="UniProtKB">
        <authorList>
            <consortium name="Ensembl"/>
        </authorList>
    </citation>
    <scope>IDENTIFICATION</scope>
</reference>
<accession>A0A3Q3WRT9</accession>
<evidence type="ECO:0000256" key="3">
    <source>
        <dbReference type="SAM" id="MobiDB-lite"/>
    </source>
</evidence>
<reference evidence="4" key="1">
    <citation type="submission" date="2025-08" db="UniProtKB">
        <authorList>
            <consortium name="Ensembl"/>
        </authorList>
    </citation>
    <scope>IDENTIFICATION</scope>
</reference>
<organism evidence="4 5">
    <name type="scientific">Mola mola</name>
    <name type="common">Ocean sunfish</name>
    <name type="synonym">Tetraodon mola</name>
    <dbReference type="NCBI Taxonomy" id="94237"/>
    <lineage>
        <taxon>Eukaryota</taxon>
        <taxon>Metazoa</taxon>
        <taxon>Chordata</taxon>
        <taxon>Craniata</taxon>
        <taxon>Vertebrata</taxon>
        <taxon>Euteleostomi</taxon>
        <taxon>Actinopterygii</taxon>
        <taxon>Neopterygii</taxon>
        <taxon>Teleostei</taxon>
        <taxon>Neoteleostei</taxon>
        <taxon>Acanthomorphata</taxon>
        <taxon>Eupercaria</taxon>
        <taxon>Tetraodontiformes</taxon>
        <taxon>Molidae</taxon>
        <taxon>Mola</taxon>
    </lineage>
</organism>
<dbReference type="InterPro" id="IPR007327">
    <property type="entry name" value="TPD52"/>
</dbReference>